<dbReference type="PATRIC" id="fig|1257043.3.peg.2608"/>
<dbReference type="AlphaFoldDB" id="N9BZY1"/>
<dbReference type="GeneID" id="76469695"/>
<proteinExistence type="predicted"/>
<evidence type="ECO:0000313" key="2">
    <source>
        <dbReference type="EMBL" id="ENV78826.1"/>
    </source>
</evidence>
<comment type="caution">
    <text evidence="2">The sequence shown here is derived from an EMBL/GenBank/DDBJ whole genome shotgun (WGS) entry which is preliminary data.</text>
</comment>
<dbReference type="Proteomes" id="UP000013276">
    <property type="component" value="Unassembled WGS sequence"/>
</dbReference>
<dbReference type="EMBL" id="APQC01000017">
    <property type="protein sequence ID" value="ENV78826.1"/>
    <property type="molecule type" value="Genomic_DNA"/>
</dbReference>
<organism evidence="2 3">
    <name type="scientific">Acinetobacter ursingii ANC 3649</name>
    <dbReference type="NCBI Taxonomy" id="1257043"/>
    <lineage>
        <taxon>Bacteria</taxon>
        <taxon>Pseudomonadati</taxon>
        <taxon>Pseudomonadota</taxon>
        <taxon>Gammaproteobacteria</taxon>
        <taxon>Moraxellales</taxon>
        <taxon>Moraxellaceae</taxon>
        <taxon>Acinetobacter</taxon>
    </lineage>
</organism>
<dbReference type="RefSeq" id="WP_004996870.1">
    <property type="nucleotide sequence ID" value="NZ_KB849722.1"/>
</dbReference>
<evidence type="ECO:0000256" key="1">
    <source>
        <dbReference type="SAM" id="Phobius"/>
    </source>
</evidence>
<keyword evidence="1" id="KW-0812">Transmembrane</keyword>
<keyword evidence="3" id="KW-1185">Reference proteome</keyword>
<dbReference type="HOGENOM" id="CLU_217792_0_0_6"/>
<gene>
    <name evidence="2" type="ORF">F942_02667</name>
</gene>
<sequence>MISLNSLKYLVAFFVLTALVMAIYMWSKTPELFHYFNQAFCPH</sequence>
<reference evidence="2 3" key="1">
    <citation type="submission" date="2013-02" db="EMBL/GenBank/DDBJ databases">
        <title>The Genome Sequence of Acinetobacter ursingii NIPH ANC_3649.</title>
        <authorList>
            <consortium name="The Broad Institute Genome Sequencing Platform"/>
            <consortium name="The Broad Institute Genome Sequencing Center for Infectious Disease"/>
            <person name="Cerqueira G."/>
            <person name="Feldgarden M."/>
            <person name="Courvalin P."/>
            <person name="Perichon B."/>
            <person name="Grillot-Courvalin C."/>
            <person name="Clermont D."/>
            <person name="Rocha E."/>
            <person name="Yoon E.-J."/>
            <person name="Nemec A."/>
            <person name="Walker B."/>
            <person name="Young S.K."/>
            <person name="Zeng Q."/>
            <person name="Gargeya S."/>
            <person name="Fitzgerald M."/>
            <person name="Haas B."/>
            <person name="Abouelleil A."/>
            <person name="Alvarado L."/>
            <person name="Arachchi H.M."/>
            <person name="Berlin A.M."/>
            <person name="Chapman S.B."/>
            <person name="Dewar J."/>
            <person name="Goldberg J."/>
            <person name="Griggs A."/>
            <person name="Gujja S."/>
            <person name="Hansen M."/>
            <person name="Howarth C."/>
            <person name="Imamovic A."/>
            <person name="Larimer J."/>
            <person name="McCowan C."/>
            <person name="Murphy C."/>
            <person name="Neiman D."/>
            <person name="Pearson M."/>
            <person name="Priest M."/>
            <person name="Roberts A."/>
            <person name="Saif S."/>
            <person name="Shea T."/>
            <person name="Sisk P."/>
            <person name="Sykes S."/>
            <person name="Wortman J."/>
            <person name="Nusbaum C."/>
            <person name="Birren B."/>
        </authorList>
    </citation>
    <scope>NUCLEOTIDE SEQUENCE [LARGE SCALE GENOMIC DNA]</scope>
    <source>
        <strain evidence="2 3">ANC 3649</strain>
    </source>
</reference>
<evidence type="ECO:0008006" key="4">
    <source>
        <dbReference type="Google" id="ProtNLM"/>
    </source>
</evidence>
<accession>N9BZY1</accession>
<keyword evidence="1" id="KW-1133">Transmembrane helix</keyword>
<protein>
    <recommendedName>
        <fullName evidence="4">Signal pepetide</fullName>
    </recommendedName>
</protein>
<feature type="transmembrane region" description="Helical" evidence="1">
    <location>
        <begin position="7"/>
        <end position="26"/>
    </location>
</feature>
<keyword evidence="1" id="KW-0472">Membrane</keyword>
<name>N9BZY1_9GAMM</name>
<evidence type="ECO:0000313" key="3">
    <source>
        <dbReference type="Proteomes" id="UP000013276"/>
    </source>
</evidence>